<dbReference type="AlphaFoldDB" id="A0A7R7VPE5"/>
<name>A0A7R7VPE5_ASPCH</name>
<evidence type="ECO:0000313" key="1">
    <source>
        <dbReference type="EMBL" id="BCR88380.1"/>
    </source>
</evidence>
<protein>
    <submittedName>
        <fullName evidence="1">Uncharacterized protein</fullName>
    </submittedName>
</protein>
<dbReference type="Proteomes" id="UP000637239">
    <property type="component" value="Chromosome 4"/>
</dbReference>
<dbReference type="GeneID" id="66982738"/>
<dbReference type="EMBL" id="AP024419">
    <property type="protein sequence ID" value="BCR88380.1"/>
    <property type="molecule type" value="Genomic_DNA"/>
</dbReference>
<evidence type="ECO:0000313" key="2">
    <source>
        <dbReference type="Proteomes" id="UP000637239"/>
    </source>
</evidence>
<proteinExistence type="predicted"/>
<dbReference type="RefSeq" id="XP_043136902.1">
    <property type="nucleotide sequence ID" value="XM_043279200.1"/>
</dbReference>
<reference evidence="1" key="1">
    <citation type="submission" date="2021-01" db="EMBL/GenBank/DDBJ databases">
        <authorList>
            <consortium name="Aspergillus chevalieri M1 genome sequencing consortium"/>
            <person name="Kazuki M."/>
            <person name="Futagami T."/>
        </authorList>
    </citation>
    <scope>NUCLEOTIDE SEQUENCE</scope>
    <source>
        <strain evidence="1">M1</strain>
    </source>
</reference>
<dbReference type="KEGG" id="ache:ACHE_40944A"/>
<accession>A0A7R7VPE5</accession>
<gene>
    <name evidence="1" type="ORF">ACHE_40944A</name>
</gene>
<reference evidence="1" key="2">
    <citation type="submission" date="2021-02" db="EMBL/GenBank/DDBJ databases">
        <title>Aspergillus chevalieri M1 genome sequence.</title>
        <authorList>
            <person name="Kadooka C."/>
            <person name="Mori K."/>
            <person name="Futagami T."/>
        </authorList>
    </citation>
    <scope>NUCLEOTIDE SEQUENCE</scope>
    <source>
        <strain evidence="1">M1</strain>
    </source>
</reference>
<sequence length="70" mass="8159">MRDGRVRFTTSHRLHPFYTEPDPPPSQGLTPMNMQAVRARMRNREVPERKQVGDVESLINAEKIVGIWEE</sequence>
<keyword evidence="2" id="KW-1185">Reference proteome</keyword>
<organism evidence="1 2">
    <name type="scientific">Aspergillus chevalieri</name>
    <name type="common">Eurotium chevalieri</name>
    <dbReference type="NCBI Taxonomy" id="182096"/>
    <lineage>
        <taxon>Eukaryota</taxon>
        <taxon>Fungi</taxon>
        <taxon>Dikarya</taxon>
        <taxon>Ascomycota</taxon>
        <taxon>Pezizomycotina</taxon>
        <taxon>Eurotiomycetes</taxon>
        <taxon>Eurotiomycetidae</taxon>
        <taxon>Eurotiales</taxon>
        <taxon>Aspergillaceae</taxon>
        <taxon>Aspergillus</taxon>
        <taxon>Aspergillus subgen. Aspergillus</taxon>
    </lineage>
</organism>